<keyword evidence="3" id="KW-0238">DNA-binding</keyword>
<feature type="domain" description="Tyr recombinase" evidence="5">
    <location>
        <begin position="90"/>
        <end position="161"/>
    </location>
</feature>
<dbReference type="GO" id="GO:0003677">
    <property type="term" value="F:DNA binding"/>
    <property type="evidence" value="ECO:0007669"/>
    <property type="project" value="UniProtKB-KW"/>
</dbReference>
<dbReference type="Proteomes" id="UP000824106">
    <property type="component" value="Unassembled WGS sequence"/>
</dbReference>
<dbReference type="InterPro" id="IPR010998">
    <property type="entry name" value="Integrase_recombinase_N"/>
</dbReference>
<protein>
    <submittedName>
        <fullName evidence="6">Tyrosine-type recombinase/integrase</fullName>
    </submittedName>
</protein>
<dbReference type="GO" id="GO:0006310">
    <property type="term" value="P:DNA recombination"/>
    <property type="evidence" value="ECO:0007669"/>
    <property type="project" value="UniProtKB-KW"/>
</dbReference>
<evidence type="ECO:0000256" key="1">
    <source>
        <dbReference type="ARBA" id="ARBA00008857"/>
    </source>
</evidence>
<dbReference type="InterPro" id="IPR002104">
    <property type="entry name" value="Integrase_catalytic"/>
</dbReference>
<dbReference type="PROSITE" id="PS51898">
    <property type="entry name" value="TYR_RECOMBINASE"/>
    <property type="match status" value="1"/>
</dbReference>
<name>A0A9D2G103_9LACT</name>
<dbReference type="PANTHER" id="PTHR30629">
    <property type="entry name" value="PROPHAGE INTEGRASE"/>
    <property type="match status" value="1"/>
</dbReference>
<dbReference type="AlphaFoldDB" id="A0A9D2G103"/>
<keyword evidence="2" id="KW-0229">DNA integration</keyword>
<accession>A0A9D2G103</accession>
<evidence type="ECO:0000256" key="3">
    <source>
        <dbReference type="ARBA" id="ARBA00023125"/>
    </source>
</evidence>
<organism evidence="6 7">
    <name type="scientific">Candidatus Atopostipes pullistercoris</name>
    <dbReference type="NCBI Taxonomy" id="2838467"/>
    <lineage>
        <taxon>Bacteria</taxon>
        <taxon>Bacillati</taxon>
        <taxon>Bacillota</taxon>
        <taxon>Bacilli</taxon>
        <taxon>Lactobacillales</taxon>
        <taxon>Carnobacteriaceae</taxon>
        <taxon>Atopostipes</taxon>
    </lineage>
</organism>
<evidence type="ECO:0000313" key="6">
    <source>
        <dbReference type="EMBL" id="HIZ70395.1"/>
    </source>
</evidence>
<reference evidence="6" key="2">
    <citation type="submission" date="2021-04" db="EMBL/GenBank/DDBJ databases">
        <authorList>
            <person name="Gilroy R."/>
        </authorList>
    </citation>
    <scope>NUCLEOTIDE SEQUENCE</scope>
    <source>
        <strain evidence="6">CHK169-4300</strain>
    </source>
</reference>
<dbReference type="GO" id="GO:0015074">
    <property type="term" value="P:DNA integration"/>
    <property type="evidence" value="ECO:0007669"/>
    <property type="project" value="UniProtKB-KW"/>
</dbReference>
<evidence type="ECO:0000256" key="4">
    <source>
        <dbReference type="ARBA" id="ARBA00023172"/>
    </source>
</evidence>
<reference evidence="6" key="1">
    <citation type="journal article" date="2021" name="PeerJ">
        <title>Extensive microbial diversity within the chicken gut microbiome revealed by metagenomics and culture.</title>
        <authorList>
            <person name="Gilroy R."/>
            <person name="Ravi A."/>
            <person name="Getino M."/>
            <person name="Pursley I."/>
            <person name="Horton D.L."/>
            <person name="Alikhan N.F."/>
            <person name="Baker D."/>
            <person name="Gharbi K."/>
            <person name="Hall N."/>
            <person name="Watson M."/>
            <person name="Adriaenssens E.M."/>
            <person name="Foster-Nyarko E."/>
            <person name="Jarju S."/>
            <person name="Secka A."/>
            <person name="Antonio M."/>
            <person name="Oren A."/>
            <person name="Chaudhuri R.R."/>
            <person name="La Ragione R."/>
            <person name="Hildebrand F."/>
            <person name="Pallen M.J."/>
        </authorList>
    </citation>
    <scope>NUCLEOTIDE SEQUENCE</scope>
    <source>
        <strain evidence="6">CHK169-4300</strain>
    </source>
</reference>
<keyword evidence="4" id="KW-0233">DNA recombination</keyword>
<dbReference type="EMBL" id="DXAZ01000016">
    <property type="protein sequence ID" value="HIZ70395.1"/>
    <property type="molecule type" value="Genomic_DNA"/>
</dbReference>
<dbReference type="SUPFAM" id="SSF56349">
    <property type="entry name" value="DNA breaking-rejoining enzymes"/>
    <property type="match status" value="1"/>
</dbReference>
<dbReference type="InterPro" id="IPR011010">
    <property type="entry name" value="DNA_brk_join_enz"/>
</dbReference>
<proteinExistence type="inferred from homology"/>
<comment type="caution">
    <text evidence="6">The sequence shown here is derived from an EMBL/GenBank/DDBJ whole genome shotgun (WGS) entry which is preliminary data.</text>
</comment>
<dbReference type="Gene3D" id="1.10.150.130">
    <property type="match status" value="1"/>
</dbReference>
<evidence type="ECO:0000256" key="2">
    <source>
        <dbReference type="ARBA" id="ARBA00022908"/>
    </source>
</evidence>
<dbReference type="InterPro" id="IPR013762">
    <property type="entry name" value="Integrase-like_cat_sf"/>
</dbReference>
<evidence type="ECO:0000259" key="5">
    <source>
        <dbReference type="PROSITE" id="PS51898"/>
    </source>
</evidence>
<dbReference type="Gene3D" id="1.10.443.10">
    <property type="entry name" value="Intergrase catalytic core"/>
    <property type="match status" value="1"/>
</dbReference>
<gene>
    <name evidence="6" type="ORF">H9808_01245</name>
</gene>
<dbReference type="PANTHER" id="PTHR30629:SF2">
    <property type="entry name" value="PROPHAGE INTEGRASE INTS-RELATED"/>
    <property type="match status" value="1"/>
</dbReference>
<evidence type="ECO:0000313" key="7">
    <source>
        <dbReference type="Proteomes" id="UP000824106"/>
    </source>
</evidence>
<dbReference type="Pfam" id="PF00589">
    <property type="entry name" value="Phage_integrase"/>
    <property type="match status" value="1"/>
</dbReference>
<sequence>MTTTLDDNDRSYKHAMALADRYFGELKLKEIDHETYQNFLNDYSKGRARATVKKANDKIGAPLRHAFNHGHIPNNPTYKVKIDGDNAQKEAEKYLNKHEAEAVLKELLNGIRVDYTTRYMLILQLATGARIGEIMGLQFKDINFLNNRIDINKSWDYKETL</sequence>
<comment type="similarity">
    <text evidence="1">Belongs to the 'phage' integrase family.</text>
</comment>
<dbReference type="InterPro" id="IPR050808">
    <property type="entry name" value="Phage_Integrase"/>
</dbReference>